<keyword evidence="2" id="KW-1185">Reference proteome</keyword>
<name>A0A8T0NYC8_PANVG</name>
<evidence type="ECO:0000313" key="2">
    <source>
        <dbReference type="Proteomes" id="UP000823388"/>
    </source>
</evidence>
<dbReference type="AlphaFoldDB" id="A0A8T0NYC8"/>
<evidence type="ECO:0000313" key="1">
    <source>
        <dbReference type="EMBL" id="KAG2553485.1"/>
    </source>
</evidence>
<sequence>MTRIPSELRLPASGSFQSAGSSLAFFAAVAATIQGFRSKAQSFGRFDLICCPMLPWETWDPGAALHGATSRRRDETRRGLVVGLDPGGVFLAGSEITARTGQNWRRLLMSPRFGLASMCT</sequence>
<accession>A0A8T0NYC8</accession>
<gene>
    <name evidence="1" type="ORF">PVAP13_9KG283026</name>
</gene>
<dbReference type="Proteomes" id="UP000823388">
    <property type="component" value="Chromosome 9K"/>
</dbReference>
<reference evidence="1" key="1">
    <citation type="submission" date="2020-05" db="EMBL/GenBank/DDBJ databases">
        <title>WGS assembly of Panicum virgatum.</title>
        <authorList>
            <person name="Lovell J.T."/>
            <person name="Jenkins J."/>
            <person name="Shu S."/>
            <person name="Juenger T.E."/>
            <person name="Schmutz J."/>
        </authorList>
    </citation>
    <scope>NUCLEOTIDE SEQUENCE</scope>
    <source>
        <strain evidence="1">AP13</strain>
    </source>
</reference>
<protein>
    <submittedName>
        <fullName evidence="1">Uncharacterized protein</fullName>
    </submittedName>
</protein>
<comment type="caution">
    <text evidence="1">The sequence shown here is derived from an EMBL/GenBank/DDBJ whole genome shotgun (WGS) entry which is preliminary data.</text>
</comment>
<dbReference type="EMBL" id="CM029053">
    <property type="protein sequence ID" value="KAG2553485.1"/>
    <property type="molecule type" value="Genomic_DNA"/>
</dbReference>
<organism evidence="1 2">
    <name type="scientific">Panicum virgatum</name>
    <name type="common">Blackwell switchgrass</name>
    <dbReference type="NCBI Taxonomy" id="38727"/>
    <lineage>
        <taxon>Eukaryota</taxon>
        <taxon>Viridiplantae</taxon>
        <taxon>Streptophyta</taxon>
        <taxon>Embryophyta</taxon>
        <taxon>Tracheophyta</taxon>
        <taxon>Spermatophyta</taxon>
        <taxon>Magnoliopsida</taxon>
        <taxon>Liliopsida</taxon>
        <taxon>Poales</taxon>
        <taxon>Poaceae</taxon>
        <taxon>PACMAD clade</taxon>
        <taxon>Panicoideae</taxon>
        <taxon>Panicodae</taxon>
        <taxon>Paniceae</taxon>
        <taxon>Panicinae</taxon>
        <taxon>Panicum</taxon>
        <taxon>Panicum sect. Hiantes</taxon>
    </lineage>
</organism>
<proteinExistence type="predicted"/>